<proteinExistence type="predicted"/>
<feature type="non-terminal residue" evidence="2">
    <location>
        <position position="1"/>
    </location>
</feature>
<protein>
    <submittedName>
        <fullName evidence="2">Uncharacterized protein</fullName>
    </submittedName>
</protein>
<feature type="non-terminal residue" evidence="2">
    <location>
        <position position="109"/>
    </location>
</feature>
<dbReference type="EMBL" id="GDQN01005777">
    <property type="protein sequence ID" value="JAT85277.1"/>
    <property type="molecule type" value="Transcribed_RNA"/>
</dbReference>
<name>A0A1E1WEC9_PECGO</name>
<feature type="compositionally biased region" description="Basic and acidic residues" evidence="1">
    <location>
        <begin position="39"/>
        <end position="101"/>
    </location>
</feature>
<reference evidence="2" key="1">
    <citation type="submission" date="2015-09" db="EMBL/GenBank/DDBJ databases">
        <title>De novo assembly of Pectinophora gossypiella (Pink Bollworm) gut transcriptome.</title>
        <authorList>
            <person name="Tassone E.E."/>
        </authorList>
    </citation>
    <scope>NUCLEOTIDE SEQUENCE</scope>
</reference>
<evidence type="ECO:0000256" key="1">
    <source>
        <dbReference type="SAM" id="MobiDB-lite"/>
    </source>
</evidence>
<feature type="region of interest" description="Disordered" evidence="1">
    <location>
        <begin position="30"/>
        <end position="109"/>
    </location>
</feature>
<evidence type="ECO:0000313" key="2">
    <source>
        <dbReference type="EMBL" id="JAT85277.1"/>
    </source>
</evidence>
<dbReference type="OrthoDB" id="6281275at2759"/>
<accession>A0A1E1WEC9</accession>
<organism evidence="2">
    <name type="scientific">Pectinophora gossypiella</name>
    <name type="common">Cotton pink bollworm</name>
    <name type="synonym">Depressaria gossypiella</name>
    <dbReference type="NCBI Taxonomy" id="13191"/>
    <lineage>
        <taxon>Eukaryota</taxon>
        <taxon>Metazoa</taxon>
        <taxon>Ecdysozoa</taxon>
        <taxon>Arthropoda</taxon>
        <taxon>Hexapoda</taxon>
        <taxon>Insecta</taxon>
        <taxon>Pterygota</taxon>
        <taxon>Neoptera</taxon>
        <taxon>Endopterygota</taxon>
        <taxon>Lepidoptera</taxon>
        <taxon>Glossata</taxon>
        <taxon>Ditrysia</taxon>
        <taxon>Gelechioidea</taxon>
        <taxon>Gelechiidae</taxon>
        <taxon>Apatetrinae</taxon>
        <taxon>Pectinophora</taxon>
    </lineage>
</organism>
<gene>
    <name evidence="2" type="ORF">g.18047</name>
</gene>
<dbReference type="AlphaFoldDB" id="A0A1E1WEC9"/>
<sequence>PRTQLPDAALPPPPRLIRPSEHLAIVERAMHQQNQQHLSPDRSGRSDAADRRLPHSPENLADRNRPIHSPEKLERRSTGPDSLAVERRQQDRVERVVDRRQTVPQAENV</sequence>